<dbReference type="EMBL" id="PJKA01000003">
    <property type="protein sequence ID" value="PNC19796.1"/>
    <property type="molecule type" value="Genomic_DNA"/>
</dbReference>
<gene>
    <name evidence="4" type="ORF">CXU22_01940</name>
</gene>
<keyword evidence="1 4" id="KW-0808">Transferase</keyword>
<proteinExistence type="predicted"/>
<sequence>MKIEHYQNKDETEVLNIWMKASEQAHAFAGVGFWCGLVEEMKQVYLPRARTWVCRDGGGVAGFACLVGEGELAALFVAPERQCEGIGTALLDWVKEHSKGMLTVGVYEENPRARAFYERGGFVEIGSRDDELTGSREYRMEWKRESNQ</sequence>
<name>A0A2N8HGA8_9BACT</name>
<evidence type="ECO:0000256" key="1">
    <source>
        <dbReference type="ARBA" id="ARBA00022679"/>
    </source>
</evidence>
<comment type="caution">
    <text evidence="4">The sequence shown here is derived from an EMBL/GenBank/DDBJ whole genome shotgun (WGS) entry which is preliminary data.</text>
</comment>
<dbReference type="CDD" id="cd04301">
    <property type="entry name" value="NAT_SF"/>
    <property type="match status" value="1"/>
</dbReference>
<dbReference type="Gene3D" id="3.40.630.30">
    <property type="match status" value="1"/>
</dbReference>
<evidence type="ECO:0000313" key="4">
    <source>
        <dbReference type="EMBL" id="PNC19796.1"/>
    </source>
</evidence>
<dbReference type="OrthoDB" id="9789605at2"/>
<feature type="domain" description="N-acetyltransferase" evidence="3">
    <location>
        <begin position="1"/>
        <end position="145"/>
    </location>
</feature>
<evidence type="ECO:0000256" key="2">
    <source>
        <dbReference type="ARBA" id="ARBA00023315"/>
    </source>
</evidence>
<dbReference type="Proteomes" id="UP000236000">
    <property type="component" value="Unassembled WGS sequence"/>
</dbReference>
<dbReference type="InterPro" id="IPR000182">
    <property type="entry name" value="GNAT_dom"/>
</dbReference>
<organism evidence="4 5">
    <name type="scientific">Akkermansia muciniphila</name>
    <dbReference type="NCBI Taxonomy" id="239935"/>
    <lineage>
        <taxon>Bacteria</taxon>
        <taxon>Pseudomonadati</taxon>
        <taxon>Verrucomicrobiota</taxon>
        <taxon>Verrucomicrobiia</taxon>
        <taxon>Verrucomicrobiales</taxon>
        <taxon>Akkermansiaceae</taxon>
        <taxon>Akkermansia</taxon>
    </lineage>
</organism>
<dbReference type="AlphaFoldDB" id="A0A2N8HGA8"/>
<dbReference type="PROSITE" id="PS51186">
    <property type="entry name" value="GNAT"/>
    <property type="match status" value="1"/>
</dbReference>
<keyword evidence="2" id="KW-0012">Acyltransferase</keyword>
<evidence type="ECO:0000313" key="5">
    <source>
        <dbReference type="Proteomes" id="UP000236000"/>
    </source>
</evidence>
<evidence type="ECO:0000259" key="3">
    <source>
        <dbReference type="PROSITE" id="PS51186"/>
    </source>
</evidence>
<reference evidence="4 5" key="1">
    <citation type="journal article" date="2017" name="BMC Genomics">
        <title>Genome sequencing of 39 Akkermansia muciniphila isolates reveals its population structure, genomic and functional diverisity, and global distribution in mammalian gut microbiotas.</title>
        <authorList>
            <person name="Guo X."/>
            <person name="Li S."/>
            <person name="Zhang J."/>
            <person name="Wu F."/>
            <person name="Li X."/>
            <person name="Wu D."/>
            <person name="Zhang M."/>
            <person name="Ou Z."/>
            <person name="Jie Z."/>
            <person name="Yan Q."/>
            <person name="Li P."/>
            <person name="Yi J."/>
            <person name="Peng Y."/>
        </authorList>
    </citation>
    <scope>NUCLEOTIDE SEQUENCE [LARGE SCALE GENOMIC DNA]</scope>
    <source>
        <strain evidence="4 5">GP24</strain>
    </source>
</reference>
<accession>A0A2N8HGA8</accession>
<dbReference type="RefSeq" id="WP_102712006.1">
    <property type="nucleotide sequence ID" value="NZ_PJKA01000003.1"/>
</dbReference>
<dbReference type="Pfam" id="PF13508">
    <property type="entry name" value="Acetyltransf_7"/>
    <property type="match status" value="1"/>
</dbReference>
<dbReference type="SUPFAM" id="SSF55729">
    <property type="entry name" value="Acyl-CoA N-acyltransferases (Nat)"/>
    <property type="match status" value="1"/>
</dbReference>
<protein>
    <submittedName>
        <fullName evidence="4">GNAT family N-acetyltransferase</fullName>
    </submittedName>
</protein>
<dbReference type="PANTHER" id="PTHR43800">
    <property type="entry name" value="PEPTIDYL-LYSINE N-ACETYLTRANSFERASE YJAB"/>
    <property type="match status" value="1"/>
</dbReference>
<dbReference type="InterPro" id="IPR016181">
    <property type="entry name" value="Acyl_CoA_acyltransferase"/>
</dbReference>
<dbReference type="GO" id="GO:0016747">
    <property type="term" value="F:acyltransferase activity, transferring groups other than amino-acyl groups"/>
    <property type="evidence" value="ECO:0007669"/>
    <property type="project" value="InterPro"/>
</dbReference>
<dbReference type="PANTHER" id="PTHR43800:SF1">
    <property type="entry name" value="PEPTIDYL-LYSINE N-ACETYLTRANSFERASE YJAB"/>
    <property type="match status" value="1"/>
</dbReference>